<dbReference type="EMBL" id="LAZR01022816">
    <property type="protein sequence ID" value="KKL80552.1"/>
    <property type="molecule type" value="Genomic_DNA"/>
</dbReference>
<feature type="non-terminal residue" evidence="1">
    <location>
        <position position="66"/>
    </location>
</feature>
<organism evidence="1">
    <name type="scientific">marine sediment metagenome</name>
    <dbReference type="NCBI Taxonomy" id="412755"/>
    <lineage>
        <taxon>unclassified sequences</taxon>
        <taxon>metagenomes</taxon>
        <taxon>ecological metagenomes</taxon>
    </lineage>
</organism>
<protein>
    <submittedName>
        <fullName evidence="1">Uncharacterized protein</fullName>
    </submittedName>
</protein>
<sequence length="66" mass="6587">MPPEPKGTDAGGQSTLAAFEGVVLSIAGTGFSGILRVKRGLSGNIIGFTLGTGTEAVIVKPGMLLE</sequence>
<reference evidence="1" key="1">
    <citation type="journal article" date="2015" name="Nature">
        <title>Complex archaea that bridge the gap between prokaryotes and eukaryotes.</title>
        <authorList>
            <person name="Spang A."/>
            <person name="Saw J.H."/>
            <person name="Jorgensen S.L."/>
            <person name="Zaremba-Niedzwiedzka K."/>
            <person name="Martijn J."/>
            <person name="Lind A.E."/>
            <person name="van Eijk R."/>
            <person name="Schleper C."/>
            <person name="Guy L."/>
            <person name="Ettema T.J."/>
        </authorList>
    </citation>
    <scope>NUCLEOTIDE SEQUENCE</scope>
</reference>
<proteinExistence type="predicted"/>
<name>A0A0F9HZI4_9ZZZZ</name>
<accession>A0A0F9HZI4</accession>
<evidence type="ECO:0000313" key="1">
    <source>
        <dbReference type="EMBL" id="KKL80552.1"/>
    </source>
</evidence>
<dbReference type="AlphaFoldDB" id="A0A0F9HZI4"/>
<comment type="caution">
    <text evidence="1">The sequence shown here is derived from an EMBL/GenBank/DDBJ whole genome shotgun (WGS) entry which is preliminary data.</text>
</comment>
<gene>
    <name evidence="1" type="ORF">LCGC14_2003640</name>
</gene>